<evidence type="ECO:0000256" key="1">
    <source>
        <dbReference type="ARBA" id="ARBA00022723"/>
    </source>
</evidence>
<feature type="compositionally biased region" description="Polar residues" evidence="5">
    <location>
        <begin position="140"/>
        <end position="149"/>
    </location>
</feature>
<keyword evidence="8" id="KW-1185">Reference proteome</keyword>
<dbReference type="AlphaFoldDB" id="A0A8T1YDY7"/>
<gene>
    <name evidence="7" type="ORF">ISN45_Aa07g040210</name>
</gene>
<comment type="caution">
    <text evidence="7">The sequence shown here is derived from an EMBL/GenBank/DDBJ whole genome shotgun (WGS) entry which is preliminary data.</text>
</comment>
<evidence type="ECO:0000313" key="8">
    <source>
        <dbReference type="Proteomes" id="UP000694240"/>
    </source>
</evidence>
<feature type="region of interest" description="Disordered" evidence="5">
    <location>
        <begin position="725"/>
        <end position="780"/>
    </location>
</feature>
<evidence type="ECO:0000313" key="7">
    <source>
        <dbReference type="EMBL" id="KAG7544158.1"/>
    </source>
</evidence>
<dbReference type="PANTHER" id="PTHR31973:SF195">
    <property type="entry name" value="MUDR FAMILY TRANSPOSASE"/>
    <property type="match status" value="1"/>
</dbReference>
<accession>A0A8T1YDY7</accession>
<dbReference type="Pfam" id="PF04434">
    <property type="entry name" value="SWIM"/>
    <property type="match status" value="1"/>
</dbReference>
<keyword evidence="3" id="KW-0862">Zinc</keyword>
<dbReference type="PANTHER" id="PTHR31973">
    <property type="entry name" value="POLYPROTEIN, PUTATIVE-RELATED"/>
    <property type="match status" value="1"/>
</dbReference>
<evidence type="ECO:0000256" key="5">
    <source>
        <dbReference type="SAM" id="MobiDB-lite"/>
    </source>
</evidence>
<evidence type="ECO:0000259" key="6">
    <source>
        <dbReference type="PROSITE" id="PS50966"/>
    </source>
</evidence>
<protein>
    <submittedName>
        <fullName evidence="7">Zinc finger PMZ-type</fullName>
    </submittedName>
</protein>
<keyword evidence="1" id="KW-0479">Metal-binding</keyword>
<dbReference type="Pfam" id="PF10551">
    <property type="entry name" value="MULE"/>
    <property type="match status" value="1"/>
</dbReference>
<organism evidence="7 8">
    <name type="scientific">Arabidopsis thaliana x Arabidopsis arenosa</name>
    <dbReference type="NCBI Taxonomy" id="1240361"/>
    <lineage>
        <taxon>Eukaryota</taxon>
        <taxon>Viridiplantae</taxon>
        <taxon>Streptophyta</taxon>
        <taxon>Embryophyta</taxon>
        <taxon>Tracheophyta</taxon>
        <taxon>Spermatophyta</taxon>
        <taxon>Magnoliopsida</taxon>
        <taxon>eudicotyledons</taxon>
        <taxon>Gunneridae</taxon>
        <taxon>Pentapetalae</taxon>
        <taxon>rosids</taxon>
        <taxon>malvids</taxon>
        <taxon>Brassicales</taxon>
        <taxon>Brassicaceae</taxon>
        <taxon>Camelineae</taxon>
        <taxon>Arabidopsis</taxon>
    </lineage>
</organism>
<dbReference type="SMART" id="SM00575">
    <property type="entry name" value="ZnF_PMZ"/>
    <property type="match status" value="1"/>
</dbReference>
<name>A0A8T1YDY7_9BRAS</name>
<feature type="compositionally biased region" description="Polar residues" evidence="5">
    <location>
        <begin position="741"/>
        <end position="763"/>
    </location>
</feature>
<feature type="compositionally biased region" description="Basic residues" evidence="5">
    <location>
        <begin position="768"/>
        <end position="780"/>
    </location>
</feature>
<proteinExistence type="predicted"/>
<dbReference type="InterPro" id="IPR006564">
    <property type="entry name" value="Znf_PMZ"/>
</dbReference>
<evidence type="ECO:0000256" key="3">
    <source>
        <dbReference type="ARBA" id="ARBA00022833"/>
    </source>
</evidence>
<dbReference type="GO" id="GO:0008270">
    <property type="term" value="F:zinc ion binding"/>
    <property type="evidence" value="ECO:0007669"/>
    <property type="project" value="UniProtKB-KW"/>
</dbReference>
<feature type="compositionally biased region" description="Acidic residues" evidence="5">
    <location>
        <begin position="151"/>
        <end position="161"/>
    </location>
</feature>
<evidence type="ECO:0000256" key="2">
    <source>
        <dbReference type="ARBA" id="ARBA00022771"/>
    </source>
</evidence>
<keyword evidence="2 4" id="KW-0863">Zinc-finger</keyword>
<feature type="region of interest" description="Disordered" evidence="5">
    <location>
        <begin position="118"/>
        <end position="162"/>
    </location>
</feature>
<evidence type="ECO:0000256" key="4">
    <source>
        <dbReference type="PROSITE-ProRule" id="PRU00325"/>
    </source>
</evidence>
<sequence>MDTRKVTVFCYWNGCIKDGYDGPFYEGSSPRVIRVDSKIELSQLLDDLHLLTGFEKGKFQIDLIGRYPSIVQQQMVKYVRLPIVDDCSLEILLEVLSHYPSISNVDLYLEVKPVSDQATRKRSRQGDTNVDGSVRDDTLGTPQKGNSNGWLEDEENTDDGDCGIGVDNAVAQKDSRMKKPGLTKGLRDSVSKQVIFSSSWLDERELHVGMIFIDKDELEKAVELYSNRRQREYIAYEDRLVFMCKKRKICGWVLNAAETKSSGFEITEYTNPHTCKPVDVGADFLAGEIKGLIKAHPSLPITELSKWVKKEFGYTVSGDNMWNAKKKAITTILGDLDKSCSVLPKLMAALCSSNKMVLDWQYDSFPDPMDASFRSVFLAFPQSIEGFPHCRPLILVDTVDLSGKYPGKMLVAAGLDAENSLFPLAFAITTQESLSADTWRWFFACIRKKVTQREGICLITSPNPDIVAVVNEPEFQWAQHRFCLRHLCFKFYDVFKNNLMTEFVYKAGSTKYISSFDDYLMKIEEMNPEARKWLDQISLHQWALAHDSDRLRFGIMTTNLIFTTYSFINKARDLPITACILLIFDHLAELFKTRLGFLDESLKNRGEVYATHVMTKLEEYKLASRTHDVLPLDQTPERFQVTKVMQPANKKFFVHCSDRVCTCQTWQVYKYPCSHVIAVCRRLNFDHLQYVNDFYKTESFRGVYAAVYNPLPGVSDWLEASEVPRPFPPGSPPRSAVKPVTTESPRNNSAKASDANTGASGQSETRRSGRPKKPNSKYGI</sequence>
<feature type="domain" description="SWIM-type" evidence="6">
    <location>
        <begin position="652"/>
        <end position="684"/>
    </location>
</feature>
<dbReference type="EMBL" id="JAEFBK010000012">
    <property type="protein sequence ID" value="KAG7544158.1"/>
    <property type="molecule type" value="Genomic_DNA"/>
</dbReference>
<dbReference type="InterPro" id="IPR007527">
    <property type="entry name" value="Znf_SWIM"/>
</dbReference>
<dbReference type="PROSITE" id="PS50966">
    <property type="entry name" value="ZF_SWIM"/>
    <property type="match status" value="1"/>
</dbReference>
<dbReference type="Proteomes" id="UP000694240">
    <property type="component" value="Chromosome 12"/>
</dbReference>
<dbReference type="InterPro" id="IPR018289">
    <property type="entry name" value="MULE_transposase_dom"/>
</dbReference>
<reference evidence="7 8" key="1">
    <citation type="submission" date="2020-12" db="EMBL/GenBank/DDBJ databases">
        <title>Concerted genomic and epigenomic changes stabilize Arabidopsis allopolyploids.</title>
        <authorList>
            <person name="Chen Z."/>
        </authorList>
    </citation>
    <scope>NUCLEOTIDE SEQUENCE [LARGE SCALE GENOMIC DNA]</scope>
    <source>
        <strain evidence="7">Allo738</strain>
        <tissue evidence="7">Leaf</tissue>
    </source>
</reference>